<evidence type="ECO:0000313" key="2">
    <source>
        <dbReference type="EMBL" id="QHQ59673.1"/>
    </source>
</evidence>
<feature type="domain" description="BIG2" evidence="1">
    <location>
        <begin position="125"/>
        <end position="201"/>
    </location>
</feature>
<dbReference type="InterPro" id="IPR003343">
    <property type="entry name" value="Big_2"/>
</dbReference>
<dbReference type="Pfam" id="PF02368">
    <property type="entry name" value="Big_2"/>
    <property type="match status" value="2"/>
</dbReference>
<feature type="domain" description="BIG2" evidence="1">
    <location>
        <begin position="42"/>
        <end position="116"/>
    </location>
</feature>
<evidence type="ECO:0000259" key="1">
    <source>
        <dbReference type="SMART" id="SM00635"/>
    </source>
</evidence>
<dbReference type="AlphaFoldDB" id="A0A6P1TGW9"/>
<proteinExistence type="predicted"/>
<reference evidence="2 3" key="1">
    <citation type="submission" date="2020-01" db="EMBL/GenBank/DDBJ databases">
        <title>Genome analysis of Anaerocolumna sp. CBA3638.</title>
        <authorList>
            <person name="Kim J."/>
            <person name="Roh S.W."/>
        </authorList>
    </citation>
    <scope>NUCLEOTIDE SEQUENCE [LARGE SCALE GENOMIC DNA]</scope>
    <source>
        <strain evidence="2 3">CBA3638</strain>
    </source>
</reference>
<gene>
    <name evidence="2" type="ORF">Ana3638_01740</name>
</gene>
<keyword evidence="3" id="KW-1185">Reference proteome</keyword>
<evidence type="ECO:0000313" key="3">
    <source>
        <dbReference type="Proteomes" id="UP000464314"/>
    </source>
</evidence>
<sequence length="214" mass="22637">MKQFLFKKCLLALGLYLFFTVIIPVPIAGNSIIAKASTVDEDQNAIKLNVSSKSIVKDTTYALKIYNILDSHKVSYKSDSASIATVDDKGTITAVDFGKAIITVTVKDGLKTIATLECEVTVGPPAISVILTKSEVTMTVGSKTSLTAILKPNNTVEEAKFSSNNPEVASVSAGGRITAKKAGSTYIFASIGNGKYDMCKVTVVEEDVDTGIAN</sequence>
<organism evidence="2 3">
    <name type="scientific">Anaerocolumna sedimenticola</name>
    <dbReference type="NCBI Taxonomy" id="2696063"/>
    <lineage>
        <taxon>Bacteria</taxon>
        <taxon>Bacillati</taxon>
        <taxon>Bacillota</taxon>
        <taxon>Clostridia</taxon>
        <taxon>Lachnospirales</taxon>
        <taxon>Lachnospiraceae</taxon>
        <taxon>Anaerocolumna</taxon>
    </lineage>
</organism>
<dbReference type="InterPro" id="IPR008964">
    <property type="entry name" value="Invasin/intimin_cell_adhesion"/>
</dbReference>
<accession>A0A6P1TGW9</accession>
<dbReference type="Proteomes" id="UP000464314">
    <property type="component" value="Chromosome"/>
</dbReference>
<dbReference type="SMART" id="SM00635">
    <property type="entry name" value="BID_2"/>
    <property type="match status" value="2"/>
</dbReference>
<dbReference type="EMBL" id="CP048000">
    <property type="protein sequence ID" value="QHQ59673.1"/>
    <property type="molecule type" value="Genomic_DNA"/>
</dbReference>
<dbReference type="RefSeq" id="WP_161836465.1">
    <property type="nucleotide sequence ID" value="NZ_CP048000.1"/>
</dbReference>
<dbReference type="KEGG" id="anr:Ana3638_01740"/>
<dbReference type="SUPFAM" id="SSF49373">
    <property type="entry name" value="Invasin/intimin cell-adhesion fragments"/>
    <property type="match status" value="2"/>
</dbReference>
<dbReference type="Gene3D" id="2.60.40.1080">
    <property type="match status" value="2"/>
</dbReference>
<name>A0A6P1TGW9_9FIRM</name>
<protein>
    <recommendedName>
        <fullName evidence="1">BIG2 domain-containing protein</fullName>
    </recommendedName>
</protein>